<dbReference type="AlphaFoldDB" id="A0A2X1UQF5"/>
<dbReference type="PIRSF" id="PIRSF006066">
    <property type="entry name" value="HI0050"/>
    <property type="match status" value="1"/>
</dbReference>
<evidence type="ECO:0000259" key="8">
    <source>
        <dbReference type="Pfam" id="PF06808"/>
    </source>
</evidence>
<dbReference type="InterPro" id="IPR004681">
    <property type="entry name" value="TRAP_DctM"/>
</dbReference>
<feature type="transmembrane region" description="Helical" evidence="7">
    <location>
        <begin position="418"/>
        <end position="439"/>
    </location>
</feature>
<feature type="transmembrane region" description="Helical" evidence="7">
    <location>
        <begin position="181"/>
        <end position="204"/>
    </location>
</feature>
<evidence type="ECO:0000256" key="3">
    <source>
        <dbReference type="ARBA" id="ARBA00022519"/>
    </source>
</evidence>
<dbReference type="EMBL" id="UATH01000001">
    <property type="protein sequence ID" value="SPY09326.1"/>
    <property type="molecule type" value="Genomic_DNA"/>
</dbReference>
<proteinExistence type="inferred from homology"/>
<evidence type="ECO:0000256" key="1">
    <source>
        <dbReference type="ARBA" id="ARBA00004429"/>
    </source>
</evidence>
<keyword evidence="5 7" id="KW-1133">Transmembrane helix</keyword>
<reference evidence="10 11" key="1">
    <citation type="submission" date="2018-06" db="EMBL/GenBank/DDBJ databases">
        <authorList>
            <consortium name="Pathogen Informatics"/>
            <person name="Doyle S."/>
        </authorList>
    </citation>
    <scope>NUCLEOTIDE SEQUENCE [LARGE SCALE GENOMIC DNA]</scope>
    <source>
        <strain evidence="10 11">NCTC11009</strain>
    </source>
</reference>
<protein>
    <recommendedName>
        <fullName evidence="7">TRAP transporter large permease protein</fullName>
    </recommendedName>
</protein>
<keyword evidence="4 7" id="KW-0812">Transmembrane</keyword>
<feature type="transmembrane region" description="Helical" evidence="7">
    <location>
        <begin position="107"/>
        <end position="136"/>
    </location>
</feature>
<dbReference type="Proteomes" id="UP000250242">
    <property type="component" value="Unassembled WGS sequence"/>
</dbReference>
<comment type="subcellular location">
    <subcellularLocation>
        <location evidence="1 7">Cell inner membrane</location>
        <topology evidence="1 7">Multi-pass membrane protein</topology>
    </subcellularLocation>
</comment>
<evidence type="ECO:0000313" key="11">
    <source>
        <dbReference type="Proteomes" id="UP000250242"/>
    </source>
</evidence>
<keyword evidence="7" id="KW-0813">Transport</keyword>
<dbReference type="GO" id="GO:0022857">
    <property type="term" value="F:transmembrane transporter activity"/>
    <property type="evidence" value="ECO:0007669"/>
    <property type="project" value="UniProtKB-UniRule"/>
</dbReference>
<feature type="domain" description="TRAP C4-dicarboxylate transport system permease DctM subunit" evidence="8">
    <location>
        <begin position="20"/>
        <end position="435"/>
    </location>
</feature>
<evidence type="ECO:0000256" key="5">
    <source>
        <dbReference type="ARBA" id="ARBA00022989"/>
    </source>
</evidence>
<accession>A0A2X1UQF5</accession>
<evidence type="ECO:0000256" key="7">
    <source>
        <dbReference type="RuleBase" id="RU369079"/>
    </source>
</evidence>
<dbReference type="EMBL" id="UATH01000001">
    <property type="protein sequence ID" value="SPY07501.1"/>
    <property type="molecule type" value="Genomic_DNA"/>
</dbReference>
<dbReference type="PANTHER" id="PTHR33362">
    <property type="entry name" value="SIALIC ACID TRAP TRANSPORTER PERMEASE PROTEIN SIAT-RELATED"/>
    <property type="match status" value="1"/>
</dbReference>
<dbReference type="Pfam" id="PF06808">
    <property type="entry name" value="DctM"/>
    <property type="match status" value="1"/>
</dbReference>
<evidence type="ECO:0000256" key="4">
    <source>
        <dbReference type="ARBA" id="ARBA00022692"/>
    </source>
</evidence>
<keyword evidence="3 7" id="KW-0997">Cell inner membrane</keyword>
<feature type="transmembrane region" description="Helical" evidence="7">
    <location>
        <begin position="148"/>
        <end position="175"/>
    </location>
</feature>
<feature type="transmembrane region" description="Helical" evidence="7">
    <location>
        <begin position="331"/>
        <end position="360"/>
    </location>
</feature>
<keyword evidence="6 7" id="KW-0472">Membrane</keyword>
<evidence type="ECO:0000256" key="6">
    <source>
        <dbReference type="ARBA" id="ARBA00023136"/>
    </source>
</evidence>
<comment type="subunit">
    <text evidence="7">The complex comprises the extracytoplasmic solute receptor protein and the two transmembrane proteins.</text>
</comment>
<keyword evidence="2" id="KW-1003">Cell membrane</keyword>
<evidence type="ECO:0000313" key="9">
    <source>
        <dbReference type="EMBL" id="SPY07501.1"/>
    </source>
</evidence>
<feature type="transmembrane region" description="Helical" evidence="7">
    <location>
        <begin position="294"/>
        <end position="319"/>
    </location>
</feature>
<feature type="transmembrane region" description="Helical" evidence="7">
    <location>
        <begin position="372"/>
        <end position="397"/>
    </location>
</feature>
<comment type="similarity">
    <text evidence="7">Belongs to the TRAP transporter large permease family.</text>
</comment>
<dbReference type="GO" id="GO:0005886">
    <property type="term" value="C:plasma membrane"/>
    <property type="evidence" value="ECO:0007669"/>
    <property type="project" value="UniProtKB-SubCell"/>
</dbReference>
<gene>
    <name evidence="10" type="primary">siaT_12</name>
    <name evidence="9" type="synonym">siaT_6</name>
    <name evidence="9" type="ORF">NCTC11009_00709</name>
    <name evidence="10" type="ORF">NCTC11009_02591</name>
</gene>
<feature type="transmembrane region" description="Helical" evidence="7">
    <location>
        <begin position="234"/>
        <end position="252"/>
    </location>
</feature>
<feature type="transmembrane region" description="Helical" evidence="7">
    <location>
        <begin position="42"/>
        <end position="60"/>
    </location>
</feature>
<evidence type="ECO:0000313" key="10">
    <source>
        <dbReference type="EMBL" id="SPY09326.1"/>
    </source>
</evidence>
<evidence type="ECO:0000256" key="2">
    <source>
        <dbReference type="ARBA" id="ARBA00022475"/>
    </source>
</evidence>
<dbReference type="PANTHER" id="PTHR33362:SF7">
    <property type="entry name" value="SLL1103 PROTEIN"/>
    <property type="match status" value="1"/>
</dbReference>
<name>A0A2X1UQF5_9BURK</name>
<comment type="function">
    <text evidence="7">Part of the tripartite ATP-independent periplasmic (TRAP) transport system.</text>
</comment>
<dbReference type="InterPro" id="IPR010656">
    <property type="entry name" value="DctM"/>
</dbReference>
<sequence length="445" mass="48194">MMFDFLLDPSPLAVTVIMFSSMLLMMVIGAPLAWALMVSGMLSAYLMFGTGGLELLLAAAYSTMDNFILISLPLFILMGLILERSGITDDLFDMMYKLMGFIPGGLGVGTVFICAIIAAMAGVSGAATVSLGLIALPAMLKRGYEKKIVMGTIMAGGALGFLIPPSLLMIVYAFLSRDSVGKLFVAGIVPGLLLAGIYIAYILIRSWLNPQMGPAVPRDERVSMGDKFKALRHMLLPVLLVLTVLGCIIFGVTSPSEASAIGAGGALVVAAVRGRLNRNVLIDVLMSTTKLTGMLIWIAIAAVFFSRVYIGLGAGMLVSDFIHDSNISPKMIIAMMLLSFFVLGMFLDDFAIAFITVPIFVPIVSELGFDTIWFAILFVLSMQTAYLTPPFGYNLFYMRSVAPKHITIYDIYKAAIPFILLQTLGLIIVFFFPELALWLPNKLFN</sequence>
<dbReference type="NCBIfam" id="TIGR00786">
    <property type="entry name" value="dctM"/>
    <property type="match status" value="1"/>
</dbReference>
<organism evidence="10 11">
    <name type="scientific">Oligella urethralis</name>
    <dbReference type="NCBI Taxonomy" id="90245"/>
    <lineage>
        <taxon>Bacteria</taxon>
        <taxon>Pseudomonadati</taxon>
        <taxon>Pseudomonadota</taxon>
        <taxon>Betaproteobacteria</taxon>
        <taxon>Burkholderiales</taxon>
        <taxon>Alcaligenaceae</taxon>
        <taxon>Oligella</taxon>
    </lineage>
</organism>
<feature type="transmembrane region" description="Helical" evidence="7">
    <location>
        <begin position="12"/>
        <end position="36"/>
    </location>
</feature>
<feature type="transmembrane region" description="Helical" evidence="7">
    <location>
        <begin position="67"/>
        <end position="87"/>
    </location>
</feature>